<dbReference type="GO" id="GO:0005794">
    <property type="term" value="C:Golgi apparatus"/>
    <property type="evidence" value="ECO:0007669"/>
    <property type="project" value="TreeGrafter"/>
</dbReference>
<accession>A0A8B8AIA6</accession>
<organism evidence="2 3">
    <name type="scientific">Crassostrea virginica</name>
    <name type="common">Eastern oyster</name>
    <dbReference type="NCBI Taxonomy" id="6565"/>
    <lineage>
        <taxon>Eukaryota</taxon>
        <taxon>Metazoa</taxon>
        <taxon>Spiralia</taxon>
        <taxon>Lophotrochozoa</taxon>
        <taxon>Mollusca</taxon>
        <taxon>Bivalvia</taxon>
        <taxon>Autobranchia</taxon>
        <taxon>Pteriomorphia</taxon>
        <taxon>Ostreida</taxon>
        <taxon>Ostreoidea</taxon>
        <taxon>Ostreidae</taxon>
        <taxon>Crassostrea</taxon>
    </lineage>
</organism>
<dbReference type="GO" id="GO:0006888">
    <property type="term" value="P:endoplasmic reticulum to Golgi vesicle-mediated transport"/>
    <property type="evidence" value="ECO:0007669"/>
    <property type="project" value="TreeGrafter"/>
</dbReference>
<dbReference type="KEGG" id="cvn:111102515"/>
<dbReference type="GO" id="GO:0005886">
    <property type="term" value="C:plasma membrane"/>
    <property type="evidence" value="ECO:0007669"/>
    <property type="project" value="TreeGrafter"/>
</dbReference>
<keyword evidence="2" id="KW-1185">Reference proteome</keyword>
<gene>
    <name evidence="3" type="primary">LOC111102515</name>
</gene>
<dbReference type="GeneID" id="111102515"/>
<sequence>MLVKMRRLKTRNKFIAIILVLVCVNLLYAFYKMDQNHSTLQHENDFIQVLEINQKKAIGDFLFKPHEKLQNLTNINRSYSRAKQDKVVYDILKKKKGFFVEIAARGGQFPSNTLWLERQHDWTGLLIEAKPELCKKIDKLKRHSWRLCACLSTTLKNATFSDGAVVGGFVDNIDDHHIKMLDQRNKLYVPCFSLEQVLDEIGVHHIDFYSVDVEGGERAFLESLKHGLKYGTFTVDIWSIKYRAWSGKQVNVKKSRENLHALRTFFDDIGGYFEHSQLSTDIHTEDGYALDVVFIRTDTWCKTRDYFPTGIKCPGTRRSVRIKDYLLSPHSHKVLRNADKRYSQARQDEAVFDIVQKKNGFFVEIGAYDGQSLSNTLWLERWHSWTGLLIEANPQLCQKIDMLERHAWRLCACLSDTLDRVVFINGDKAGGLLSTMDRHHMKMLNRKPKVTVPCFSLENVLNEIKTYHIDYFSLDVEGAEIQILESLRKGLLSQRFTVDVWTIEYRVWDGQHVVYEKSLANLKALRKYFKDIGGYSEHSQLSPEDNPSDGRALDIIFVRNDMYCKTHYKLPNGMPCSP</sequence>
<name>A0A8B8AIA6_CRAVI</name>
<feature type="domain" description="Methyltransferase FkbM" evidence="1">
    <location>
        <begin position="364"/>
        <end position="518"/>
    </location>
</feature>
<dbReference type="GO" id="GO:0031902">
    <property type="term" value="C:late endosome membrane"/>
    <property type="evidence" value="ECO:0007669"/>
    <property type="project" value="TreeGrafter"/>
</dbReference>
<feature type="domain" description="Methyltransferase FkbM" evidence="1">
    <location>
        <begin position="107"/>
        <end position="235"/>
    </location>
</feature>
<dbReference type="AlphaFoldDB" id="A0A8B8AIA6"/>
<dbReference type="PANTHER" id="PTHR34009:SF2">
    <property type="entry name" value="PROTEIN STAR"/>
    <property type="match status" value="1"/>
</dbReference>
<proteinExistence type="predicted"/>
<dbReference type="OrthoDB" id="6357215at2759"/>
<dbReference type="InterPro" id="IPR006342">
    <property type="entry name" value="FkbM_mtfrase"/>
</dbReference>
<dbReference type="NCBIfam" id="TIGR01444">
    <property type="entry name" value="fkbM_fam"/>
    <property type="match status" value="1"/>
</dbReference>
<dbReference type="RefSeq" id="XP_022291011.1">
    <property type="nucleotide sequence ID" value="XM_022435303.1"/>
</dbReference>
<dbReference type="SUPFAM" id="SSF53335">
    <property type="entry name" value="S-adenosyl-L-methionine-dependent methyltransferases"/>
    <property type="match status" value="1"/>
</dbReference>
<dbReference type="GO" id="GO:0016197">
    <property type="term" value="P:endosomal transport"/>
    <property type="evidence" value="ECO:0007669"/>
    <property type="project" value="TreeGrafter"/>
</dbReference>
<evidence type="ECO:0000313" key="3">
    <source>
        <dbReference type="RefSeq" id="XP_022291011.1"/>
    </source>
</evidence>
<reference evidence="3" key="1">
    <citation type="submission" date="2025-08" db="UniProtKB">
        <authorList>
            <consortium name="RefSeq"/>
        </authorList>
    </citation>
    <scope>IDENTIFICATION</scope>
    <source>
        <tissue evidence="3">Whole sample</tissue>
    </source>
</reference>
<dbReference type="PANTHER" id="PTHR34009">
    <property type="entry name" value="PROTEIN STAR"/>
    <property type="match status" value="1"/>
</dbReference>
<dbReference type="InterPro" id="IPR053202">
    <property type="entry name" value="EGF_Rcpt_Signaling_Reg"/>
</dbReference>
<dbReference type="Proteomes" id="UP000694844">
    <property type="component" value="Chromosome 7"/>
</dbReference>
<protein>
    <submittedName>
        <fullName evidence="3">Uncharacterized protein LOC111102515 isoform X1</fullName>
    </submittedName>
</protein>
<evidence type="ECO:0000259" key="1">
    <source>
        <dbReference type="Pfam" id="PF05050"/>
    </source>
</evidence>
<dbReference type="InterPro" id="IPR029063">
    <property type="entry name" value="SAM-dependent_MTases_sf"/>
</dbReference>
<dbReference type="Pfam" id="PF05050">
    <property type="entry name" value="Methyltransf_21"/>
    <property type="match status" value="2"/>
</dbReference>
<dbReference type="Gene3D" id="3.40.50.150">
    <property type="entry name" value="Vaccinia Virus protein VP39"/>
    <property type="match status" value="2"/>
</dbReference>
<dbReference type="GO" id="GO:0005789">
    <property type="term" value="C:endoplasmic reticulum membrane"/>
    <property type="evidence" value="ECO:0007669"/>
    <property type="project" value="TreeGrafter"/>
</dbReference>
<evidence type="ECO:0000313" key="2">
    <source>
        <dbReference type="Proteomes" id="UP000694844"/>
    </source>
</evidence>